<dbReference type="NCBIfam" id="TIGR00079">
    <property type="entry name" value="pept_deformyl"/>
    <property type="match status" value="1"/>
</dbReference>
<dbReference type="Proteomes" id="UP000183920">
    <property type="component" value="Unassembled WGS sequence"/>
</dbReference>
<protein>
    <recommendedName>
        <fullName evidence="6">Peptide deformylase</fullName>
        <shortName evidence="6">PDF</shortName>
        <ecNumber evidence="6">3.5.1.88</ecNumber>
    </recommendedName>
    <alternativeName>
        <fullName evidence="6">Polypeptide deformylase</fullName>
    </alternativeName>
</protein>
<dbReference type="GO" id="GO:0006412">
    <property type="term" value="P:translation"/>
    <property type="evidence" value="ECO:0007669"/>
    <property type="project" value="UniProtKB-UniRule"/>
</dbReference>
<proteinExistence type="inferred from homology"/>
<dbReference type="EMBL" id="CVRY01000007">
    <property type="protein sequence ID" value="CRL64783.1"/>
    <property type="molecule type" value="Genomic_DNA"/>
</dbReference>
<evidence type="ECO:0000256" key="3">
    <source>
        <dbReference type="ARBA" id="ARBA00022801"/>
    </source>
</evidence>
<dbReference type="PANTHER" id="PTHR10458">
    <property type="entry name" value="PEPTIDE DEFORMYLASE"/>
    <property type="match status" value="1"/>
</dbReference>
<dbReference type="SUPFAM" id="SSF56420">
    <property type="entry name" value="Peptide deformylase"/>
    <property type="match status" value="1"/>
</dbReference>
<dbReference type="PANTHER" id="PTHR10458:SF22">
    <property type="entry name" value="PEPTIDE DEFORMYLASE"/>
    <property type="match status" value="1"/>
</dbReference>
<dbReference type="GO" id="GO:0046872">
    <property type="term" value="F:metal ion binding"/>
    <property type="evidence" value="ECO:0007669"/>
    <property type="project" value="UniProtKB-KW"/>
</dbReference>
<dbReference type="HAMAP" id="MF_00163">
    <property type="entry name" value="Pep_deformylase"/>
    <property type="match status" value="1"/>
</dbReference>
<comment type="similarity">
    <text evidence="1 6">Belongs to the polypeptide deformylase family.</text>
</comment>
<evidence type="ECO:0000313" key="10">
    <source>
        <dbReference type="Proteomes" id="UP000619976"/>
    </source>
</evidence>
<dbReference type="InterPro" id="IPR023635">
    <property type="entry name" value="Peptide_deformylase"/>
</dbReference>
<reference evidence="9" key="2">
    <citation type="submission" date="2015-06" db="EMBL/GenBank/DDBJ databases">
        <authorList>
            <person name="Urmite Genomes"/>
        </authorList>
    </citation>
    <scope>NUCLEOTIDE SEQUENCE [LARGE SCALE GENOMIC DNA]</scope>
    <source>
        <strain evidence="9">CSUR P1867</strain>
    </source>
</reference>
<dbReference type="Proteomes" id="UP000619976">
    <property type="component" value="Unassembled WGS sequence"/>
</dbReference>
<feature type="binding site" evidence="6">
    <location>
        <position position="92"/>
    </location>
    <ligand>
        <name>Fe cation</name>
        <dbReference type="ChEBI" id="CHEBI:24875"/>
    </ligand>
</feature>
<sequence length="172" mass="19623">MAVLPLLRFPDERLRRVAVPVEKVDDEIRTLIDDMIETMYAERGIGLAAPQVNVSKRIVVIDVSENRDQPIALINPEIISTEDEVMDMMDGCLSIPDSFAPTERYRFLKVRALDRNGDEIELEASDLFAGCIQHELDHLDGKLFIDHLSPLKRQRIEKKQKKLSKLIDSQVA</sequence>
<dbReference type="GO" id="GO:0042586">
    <property type="term" value="F:peptide deformylase activity"/>
    <property type="evidence" value="ECO:0007669"/>
    <property type="project" value="UniProtKB-UniRule"/>
</dbReference>
<dbReference type="FunFam" id="3.90.45.10:FF:000001">
    <property type="entry name" value="Peptide deformylase"/>
    <property type="match status" value="1"/>
</dbReference>
<keyword evidence="4 6" id="KW-0648">Protein biosynthesis</keyword>
<comment type="catalytic activity">
    <reaction evidence="6">
        <text>N-terminal N-formyl-L-methionyl-[peptide] + H2O = N-terminal L-methionyl-[peptide] + formate</text>
        <dbReference type="Rhea" id="RHEA:24420"/>
        <dbReference type="Rhea" id="RHEA-COMP:10639"/>
        <dbReference type="Rhea" id="RHEA-COMP:10640"/>
        <dbReference type="ChEBI" id="CHEBI:15377"/>
        <dbReference type="ChEBI" id="CHEBI:15740"/>
        <dbReference type="ChEBI" id="CHEBI:49298"/>
        <dbReference type="ChEBI" id="CHEBI:64731"/>
        <dbReference type="EC" id="3.5.1.88"/>
    </reaction>
</comment>
<evidence type="ECO:0000313" key="9">
    <source>
        <dbReference type="Proteomes" id="UP000183920"/>
    </source>
</evidence>
<dbReference type="EC" id="3.5.1.88" evidence="6"/>
<feature type="active site" evidence="6">
    <location>
        <position position="135"/>
    </location>
</feature>
<dbReference type="PRINTS" id="PR01576">
    <property type="entry name" value="PDEFORMYLASE"/>
</dbReference>
<dbReference type="Gene3D" id="3.90.45.10">
    <property type="entry name" value="Peptide deformylase"/>
    <property type="match status" value="1"/>
</dbReference>
<feature type="binding site" evidence="6">
    <location>
        <position position="134"/>
    </location>
    <ligand>
        <name>Fe cation</name>
        <dbReference type="ChEBI" id="CHEBI:24875"/>
    </ligand>
</feature>
<feature type="binding site" evidence="6">
    <location>
        <position position="138"/>
    </location>
    <ligand>
        <name>Fe cation</name>
        <dbReference type="ChEBI" id="CHEBI:24875"/>
    </ligand>
</feature>
<keyword evidence="2 6" id="KW-0479">Metal-binding</keyword>
<keyword evidence="10" id="KW-1185">Reference proteome</keyword>
<name>A0A0G4QFX4_9GAMM</name>
<keyword evidence="3 6" id="KW-0378">Hydrolase</keyword>
<keyword evidence="5 6" id="KW-0408">Iron</keyword>
<dbReference type="Pfam" id="PF01327">
    <property type="entry name" value="Pep_deformylase"/>
    <property type="match status" value="1"/>
</dbReference>
<dbReference type="RefSeq" id="WP_006534655.1">
    <property type="nucleotide sequence ID" value="NZ_CAXOKJ010000004.1"/>
</dbReference>
<dbReference type="GeneID" id="76524474"/>
<evidence type="ECO:0000256" key="6">
    <source>
        <dbReference type="HAMAP-Rule" id="MF_00163"/>
    </source>
</evidence>
<dbReference type="InterPro" id="IPR036821">
    <property type="entry name" value="Peptide_deformylase_sf"/>
</dbReference>
<dbReference type="AlphaFoldDB" id="A0A0G4QFX4"/>
<dbReference type="PIRSF" id="PIRSF004749">
    <property type="entry name" value="Pep_def"/>
    <property type="match status" value="1"/>
</dbReference>
<organism evidence="7 9">
    <name type="scientific">Proteus penneri</name>
    <dbReference type="NCBI Taxonomy" id="102862"/>
    <lineage>
        <taxon>Bacteria</taxon>
        <taxon>Pseudomonadati</taxon>
        <taxon>Pseudomonadota</taxon>
        <taxon>Gammaproteobacteria</taxon>
        <taxon>Enterobacterales</taxon>
        <taxon>Morganellaceae</taxon>
        <taxon>Proteus</taxon>
    </lineage>
</organism>
<evidence type="ECO:0000313" key="8">
    <source>
        <dbReference type="EMBL" id="MBJ2118430.1"/>
    </source>
</evidence>
<evidence type="ECO:0000256" key="5">
    <source>
        <dbReference type="ARBA" id="ARBA00023004"/>
    </source>
</evidence>
<evidence type="ECO:0000256" key="2">
    <source>
        <dbReference type="ARBA" id="ARBA00022723"/>
    </source>
</evidence>
<dbReference type="CDD" id="cd00487">
    <property type="entry name" value="Pep_deformylase"/>
    <property type="match status" value="1"/>
</dbReference>
<evidence type="ECO:0000256" key="4">
    <source>
        <dbReference type="ARBA" id="ARBA00022917"/>
    </source>
</evidence>
<evidence type="ECO:0000256" key="1">
    <source>
        <dbReference type="ARBA" id="ARBA00010759"/>
    </source>
</evidence>
<reference evidence="8 10" key="3">
    <citation type="submission" date="2020-12" db="EMBL/GenBank/DDBJ databases">
        <title>Enhanced detection system for hospital associated transmission using whole genome sequencing surveillance.</title>
        <authorList>
            <person name="Harrison L.H."/>
            <person name="Van Tyne D."/>
            <person name="Marsh J.W."/>
            <person name="Griffith M.P."/>
            <person name="Snyder D.J."/>
            <person name="Cooper V.S."/>
            <person name="Mustapha M."/>
        </authorList>
    </citation>
    <scope>NUCLEOTIDE SEQUENCE [LARGE SCALE GENOMIC DNA]</scope>
    <source>
        <strain evidence="8 10">PR00195</strain>
    </source>
</reference>
<comment type="function">
    <text evidence="6">Removes the formyl group from the N-terminal Met of newly synthesized proteins. Requires at least a dipeptide for an efficient rate of reaction. N-terminal L-methionine is a prerequisite for activity but the enzyme has broad specificity at other positions.</text>
</comment>
<evidence type="ECO:0000313" key="7">
    <source>
        <dbReference type="EMBL" id="CRL64783.1"/>
    </source>
</evidence>
<comment type="cofactor">
    <cofactor evidence="6">
        <name>Fe(2+)</name>
        <dbReference type="ChEBI" id="CHEBI:29033"/>
    </cofactor>
    <text evidence="6">Binds 1 Fe(2+) ion.</text>
</comment>
<gene>
    <name evidence="7" type="primary">def1</name>
    <name evidence="6" type="synonym">def</name>
    <name evidence="7" type="ORF">BN1804_03165</name>
    <name evidence="8" type="ORF">JFQ69_12265</name>
</gene>
<reference evidence="7" key="1">
    <citation type="submission" date="2015-06" db="EMBL/GenBank/DDBJ databases">
        <authorList>
            <person name="Urmite Genomes Urmite Genomes"/>
        </authorList>
    </citation>
    <scope>NUCLEOTIDE SEQUENCE [LARGE SCALE GENOMIC DNA]</scope>
    <source>
        <strain evidence="7">CSUR P1867</strain>
    </source>
</reference>
<accession>A0A0G4QFX4</accession>
<dbReference type="EMBL" id="JAEKCB010000005">
    <property type="protein sequence ID" value="MBJ2118430.1"/>
    <property type="molecule type" value="Genomic_DNA"/>
</dbReference>
<dbReference type="NCBIfam" id="NF001159">
    <property type="entry name" value="PRK00150.1-3"/>
    <property type="match status" value="1"/>
</dbReference>